<name>A0A6A5XD08_9PLEO</name>
<dbReference type="OrthoDB" id="4062651at2759"/>
<organism evidence="1 2">
    <name type="scientific">Aaosphaeria arxii CBS 175.79</name>
    <dbReference type="NCBI Taxonomy" id="1450172"/>
    <lineage>
        <taxon>Eukaryota</taxon>
        <taxon>Fungi</taxon>
        <taxon>Dikarya</taxon>
        <taxon>Ascomycota</taxon>
        <taxon>Pezizomycotina</taxon>
        <taxon>Dothideomycetes</taxon>
        <taxon>Pleosporomycetidae</taxon>
        <taxon>Pleosporales</taxon>
        <taxon>Pleosporales incertae sedis</taxon>
        <taxon>Aaosphaeria</taxon>
    </lineage>
</organism>
<gene>
    <name evidence="1" type="ORF">BU24DRAFT_454425</name>
</gene>
<proteinExistence type="predicted"/>
<dbReference type="SUPFAM" id="SSF56112">
    <property type="entry name" value="Protein kinase-like (PK-like)"/>
    <property type="match status" value="1"/>
</dbReference>
<evidence type="ECO:0000313" key="2">
    <source>
        <dbReference type="Proteomes" id="UP000799778"/>
    </source>
</evidence>
<dbReference type="EMBL" id="ML978075">
    <property type="protein sequence ID" value="KAF2010882.1"/>
    <property type="molecule type" value="Genomic_DNA"/>
</dbReference>
<dbReference type="Proteomes" id="UP000799778">
    <property type="component" value="Unassembled WGS sequence"/>
</dbReference>
<dbReference type="RefSeq" id="XP_033379221.1">
    <property type="nucleotide sequence ID" value="XM_033531316.1"/>
</dbReference>
<evidence type="ECO:0000313" key="1">
    <source>
        <dbReference type="EMBL" id="KAF2010882.1"/>
    </source>
</evidence>
<protein>
    <recommendedName>
        <fullName evidence="3">Protein kinase domain-containing protein</fullName>
    </recommendedName>
</protein>
<accession>A0A6A5XD08</accession>
<dbReference type="GeneID" id="54288713"/>
<dbReference type="AlphaFoldDB" id="A0A6A5XD08"/>
<keyword evidence="2" id="KW-1185">Reference proteome</keyword>
<dbReference type="Gene3D" id="1.10.510.10">
    <property type="entry name" value="Transferase(Phosphotransferase) domain 1"/>
    <property type="match status" value="1"/>
</dbReference>
<dbReference type="InterPro" id="IPR011009">
    <property type="entry name" value="Kinase-like_dom_sf"/>
</dbReference>
<evidence type="ECO:0008006" key="3">
    <source>
        <dbReference type="Google" id="ProtNLM"/>
    </source>
</evidence>
<sequence length="352" mass="40744">MLWPLFAIFRSRVLALHRNRRRVYSSVPWKCFLIQSTAENFDNSLSVKEKYLNYLERIQDDEIEDPEAWKDFNEWVLEPFEPIFRGVPLLPANEKYTLQQYLFPEIIFYTLRSVDGKLVPVPQSEEKQSDRLPFGVKLPQELCSPWSSIHPKHIRYGNGIDHMHSCDPRRAFIDGDIPRRYFFRFHHLAPHRTVEYELTKYASIRDAGLDHLRIPQLYGIVQDDAGLVYGLLFSHIDSVSVNLRYDMAVEEAPTDLRERWISQITDTLQDLHDAGITWGNAKPDNVMIDVNNDAWLIEFGGGHEGWVEEEMEETLAGTVKGDLQGLAKIVAYIQSSAVEKASPETTTHNEIQ</sequence>
<reference evidence="1" key="1">
    <citation type="journal article" date="2020" name="Stud. Mycol.">
        <title>101 Dothideomycetes genomes: a test case for predicting lifestyles and emergence of pathogens.</title>
        <authorList>
            <person name="Haridas S."/>
            <person name="Albert R."/>
            <person name="Binder M."/>
            <person name="Bloem J."/>
            <person name="Labutti K."/>
            <person name="Salamov A."/>
            <person name="Andreopoulos B."/>
            <person name="Baker S."/>
            <person name="Barry K."/>
            <person name="Bills G."/>
            <person name="Bluhm B."/>
            <person name="Cannon C."/>
            <person name="Castanera R."/>
            <person name="Culley D."/>
            <person name="Daum C."/>
            <person name="Ezra D."/>
            <person name="Gonzalez J."/>
            <person name="Henrissat B."/>
            <person name="Kuo A."/>
            <person name="Liang C."/>
            <person name="Lipzen A."/>
            <person name="Lutzoni F."/>
            <person name="Magnuson J."/>
            <person name="Mondo S."/>
            <person name="Nolan M."/>
            <person name="Ohm R."/>
            <person name="Pangilinan J."/>
            <person name="Park H.-J."/>
            <person name="Ramirez L."/>
            <person name="Alfaro M."/>
            <person name="Sun H."/>
            <person name="Tritt A."/>
            <person name="Yoshinaga Y."/>
            <person name="Zwiers L.-H."/>
            <person name="Turgeon B."/>
            <person name="Goodwin S."/>
            <person name="Spatafora J."/>
            <person name="Crous P."/>
            <person name="Grigoriev I."/>
        </authorList>
    </citation>
    <scope>NUCLEOTIDE SEQUENCE</scope>
    <source>
        <strain evidence="1">CBS 175.79</strain>
    </source>
</reference>